<evidence type="ECO:0008006" key="3">
    <source>
        <dbReference type="Google" id="ProtNLM"/>
    </source>
</evidence>
<name>A0ABW2LTZ8_9FLAO</name>
<gene>
    <name evidence="1" type="ORF">ACFQO9_04495</name>
</gene>
<keyword evidence="2" id="KW-1185">Reference proteome</keyword>
<evidence type="ECO:0000313" key="1">
    <source>
        <dbReference type="EMBL" id="MFC7345976.1"/>
    </source>
</evidence>
<organism evidence="1 2">
    <name type="scientific">Chryseobacterium zhengzhouense</name>
    <dbReference type="NCBI Taxonomy" id="1636086"/>
    <lineage>
        <taxon>Bacteria</taxon>
        <taxon>Pseudomonadati</taxon>
        <taxon>Bacteroidota</taxon>
        <taxon>Flavobacteriia</taxon>
        <taxon>Flavobacteriales</taxon>
        <taxon>Weeksellaceae</taxon>
        <taxon>Chryseobacterium group</taxon>
        <taxon>Chryseobacterium</taxon>
    </lineage>
</organism>
<protein>
    <recommendedName>
        <fullName evidence="3">DUF4261 domain-containing protein</fullName>
    </recommendedName>
</protein>
<proteinExistence type="predicted"/>
<reference evidence="2" key="1">
    <citation type="journal article" date="2019" name="Int. J. Syst. Evol. Microbiol.">
        <title>The Global Catalogue of Microorganisms (GCM) 10K type strain sequencing project: providing services to taxonomists for standard genome sequencing and annotation.</title>
        <authorList>
            <consortium name="The Broad Institute Genomics Platform"/>
            <consortium name="The Broad Institute Genome Sequencing Center for Infectious Disease"/>
            <person name="Wu L."/>
            <person name="Ma J."/>
        </authorList>
    </citation>
    <scope>NUCLEOTIDE SEQUENCE [LARGE SCALE GENOMIC DNA]</scope>
    <source>
        <strain evidence="2">CCUG 54781</strain>
    </source>
</reference>
<sequence length="150" mass="17397">MIDPNTLREKVAEMKASVIEIQSVQFVVDDDELSSKLTDHGVKENMFLGVVLPSYDGFGKEDESGYRSFLQFFIMEKVDYKTLKGQEYIDVFQRTLMVAKKMIRFFFGADGERCLSMDLDYNSLKVYPVAKKSQCNGYVIEIDEEKYEDF</sequence>
<dbReference type="Proteomes" id="UP001596550">
    <property type="component" value="Unassembled WGS sequence"/>
</dbReference>
<dbReference type="RefSeq" id="WP_378174396.1">
    <property type="nucleotide sequence ID" value="NZ_JBHTCR010000002.1"/>
</dbReference>
<evidence type="ECO:0000313" key="2">
    <source>
        <dbReference type="Proteomes" id="UP001596550"/>
    </source>
</evidence>
<accession>A0ABW2LTZ8</accession>
<comment type="caution">
    <text evidence="1">The sequence shown here is derived from an EMBL/GenBank/DDBJ whole genome shotgun (WGS) entry which is preliminary data.</text>
</comment>
<dbReference type="EMBL" id="JBHTCR010000002">
    <property type="protein sequence ID" value="MFC7345976.1"/>
    <property type="molecule type" value="Genomic_DNA"/>
</dbReference>